<dbReference type="EC" id="2.7.13.3" evidence="2"/>
<dbReference type="PANTHER" id="PTHR43102:SF2">
    <property type="entry name" value="GAF DOMAIN-CONTAINING PROTEIN"/>
    <property type="match status" value="1"/>
</dbReference>
<dbReference type="AlphaFoldDB" id="I5CAP4"/>
<evidence type="ECO:0000313" key="4">
    <source>
        <dbReference type="EMBL" id="EIM78896.1"/>
    </source>
</evidence>
<dbReference type="PRINTS" id="PR00344">
    <property type="entry name" value="BCTRLSENSOR"/>
</dbReference>
<evidence type="ECO:0000313" key="5">
    <source>
        <dbReference type="Proteomes" id="UP000005551"/>
    </source>
</evidence>
<reference evidence="4 5" key="1">
    <citation type="submission" date="2012-05" db="EMBL/GenBank/DDBJ databases">
        <title>Genome sequence of Nitritalea halalkaliphila LW7.</title>
        <authorList>
            <person name="Jangir P.K."/>
            <person name="Singh A."/>
            <person name="Shivaji S."/>
            <person name="Sharma R."/>
        </authorList>
    </citation>
    <scope>NUCLEOTIDE SEQUENCE [LARGE SCALE GENOMIC DNA]</scope>
    <source>
        <strain evidence="4 5">LW7</strain>
    </source>
</reference>
<dbReference type="EMBL" id="AJYA01000001">
    <property type="protein sequence ID" value="EIM78896.1"/>
    <property type="molecule type" value="Genomic_DNA"/>
</dbReference>
<gene>
    <name evidence="4" type="ORF">A3SI_00490</name>
</gene>
<sequence>MKLTPEQDYARAKYVVDSAVNWHEEFSSLREITRTSSLVTEAQISFINILDFATQWTVAAHGIDVSQMDKEESVCQYTVFEDESFEVVSLSNDERFKNAFYVQEFPHLEYYFGVPIKASNGLHVGALCVMHDNRLHLTDEQKQVLKNFAKIISNQFALLENLKAKEEKFQRLAKNQARLMHDVRAPLASFSILAEMYADTDTEYPISDYQQGMRAIQTSAQKLSEFADYFLKEQQEEVELLLTERPSLASVRTVLESLRDLYQVQAQAREVKLAITFPEKELLLAYPKPKLLHIIGNIISNAIKFTPKGKAVYVLAEPNEQEGSVQITVKDEGPGLSEEEIAAIQSKAGISMGSFGLGLKLSYELLEELGAKVSIENRAEGGLRFAVKLKAQFAAS</sequence>
<dbReference type="SUPFAM" id="SSF55874">
    <property type="entry name" value="ATPase domain of HSP90 chaperone/DNA topoisomerase II/histidine kinase"/>
    <property type="match status" value="1"/>
</dbReference>
<dbReference type="RefSeq" id="WP_009053114.1">
    <property type="nucleotide sequence ID" value="NZ_AJYA01000001.1"/>
</dbReference>
<keyword evidence="4" id="KW-0418">Kinase</keyword>
<accession>I5CAP4</accession>
<dbReference type="CDD" id="cd00075">
    <property type="entry name" value="HATPase"/>
    <property type="match status" value="1"/>
</dbReference>
<proteinExistence type="predicted"/>
<keyword evidence="5" id="KW-1185">Reference proteome</keyword>
<evidence type="ECO:0000259" key="3">
    <source>
        <dbReference type="PROSITE" id="PS50109"/>
    </source>
</evidence>
<dbReference type="InterPro" id="IPR003018">
    <property type="entry name" value="GAF"/>
</dbReference>
<dbReference type="InterPro" id="IPR005467">
    <property type="entry name" value="His_kinase_dom"/>
</dbReference>
<dbReference type="Pfam" id="PF02518">
    <property type="entry name" value="HATPase_c"/>
    <property type="match status" value="1"/>
</dbReference>
<dbReference type="PANTHER" id="PTHR43102">
    <property type="entry name" value="SLR1143 PROTEIN"/>
    <property type="match status" value="1"/>
</dbReference>
<dbReference type="PROSITE" id="PS50109">
    <property type="entry name" value="HIS_KIN"/>
    <property type="match status" value="1"/>
</dbReference>
<organism evidence="4 5">
    <name type="scientific">Nitritalea halalkaliphila LW7</name>
    <dbReference type="NCBI Taxonomy" id="1189621"/>
    <lineage>
        <taxon>Bacteria</taxon>
        <taxon>Pseudomonadati</taxon>
        <taxon>Bacteroidota</taxon>
        <taxon>Cytophagia</taxon>
        <taxon>Cytophagales</taxon>
        <taxon>Cyclobacteriaceae</taxon>
        <taxon>Nitritalea</taxon>
    </lineage>
</organism>
<comment type="caution">
    <text evidence="4">The sequence shown here is derived from an EMBL/GenBank/DDBJ whole genome shotgun (WGS) entry which is preliminary data.</text>
</comment>
<dbReference type="GO" id="GO:0004673">
    <property type="term" value="F:protein histidine kinase activity"/>
    <property type="evidence" value="ECO:0007669"/>
    <property type="project" value="UniProtKB-EC"/>
</dbReference>
<comment type="catalytic activity">
    <reaction evidence="1">
        <text>ATP + protein L-histidine = ADP + protein N-phospho-L-histidine.</text>
        <dbReference type="EC" id="2.7.13.3"/>
    </reaction>
</comment>
<dbReference type="OrthoDB" id="9811889at2"/>
<dbReference type="InterPro" id="IPR004358">
    <property type="entry name" value="Sig_transdc_His_kin-like_C"/>
</dbReference>
<evidence type="ECO:0000256" key="1">
    <source>
        <dbReference type="ARBA" id="ARBA00000085"/>
    </source>
</evidence>
<evidence type="ECO:0000256" key="2">
    <source>
        <dbReference type="ARBA" id="ARBA00012438"/>
    </source>
</evidence>
<dbReference type="Gene3D" id="3.30.450.40">
    <property type="match status" value="1"/>
</dbReference>
<dbReference type="SUPFAM" id="SSF55781">
    <property type="entry name" value="GAF domain-like"/>
    <property type="match status" value="1"/>
</dbReference>
<dbReference type="InterPro" id="IPR029016">
    <property type="entry name" value="GAF-like_dom_sf"/>
</dbReference>
<dbReference type="Proteomes" id="UP000005551">
    <property type="component" value="Unassembled WGS sequence"/>
</dbReference>
<protein>
    <recommendedName>
        <fullName evidence="2">histidine kinase</fullName>
        <ecNumber evidence="2">2.7.13.3</ecNumber>
    </recommendedName>
</protein>
<dbReference type="InterPro" id="IPR003594">
    <property type="entry name" value="HATPase_dom"/>
</dbReference>
<dbReference type="SMART" id="SM00387">
    <property type="entry name" value="HATPase_c"/>
    <property type="match status" value="1"/>
</dbReference>
<dbReference type="InterPro" id="IPR036890">
    <property type="entry name" value="HATPase_C_sf"/>
</dbReference>
<keyword evidence="4" id="KW-0808">Transferase</keyword>
<name>I5CAP4_9BACT</name>
<dbReference type="STRING" id="1189621.A3SI_00490"/>
<dbReference type="Gene3D" id="3.30.565.10">
    <property type="entry name" value="Histidine kinase-like ATPase, C-terminal domain"/>
    <property type="match status" value="1"/>
</dbReference>
<feature type="domain" description="Histidine kinase" evidence="3">
    <location>
        <begin position="178"/>
        <end position="393"/>
    </location>
</feature>
<dbReference type="Pfam" id="PF01590">
    <property type="entry name" value="GAF"/>
    <property type="match status" value="1"/>
</dbReference>